<evidence type="ECO:0000313" key="3">
    <source>
        <dbReference type="Proteomes" id="UP000291116"/>
    </source>
</evidence>
<sequence length="67" mass="7403">MQADIGIVGVVISTKSTATRRQLCFAYDPNEFLSEVSADVDCGRTAGENKTKENEVNTREFHSKEHA</sequence>
<feature type="compositionally biased region" description="Basic and acidic residues" evidence="1">
    <location>
        <begin position="47"/>
        <end position="67"/>
    </location>
</feature>
<protein>
    <submittedName>
        <fullName evidence="2">Uncharacterized protein</fullName>
    </submittedName>
</protein>
<gene>
    <name evidence="2" type="ORF">PSNMU_V1.4_AUG-EV-PASAV3_0121180</name>
</gene>
<accession>A0A448ZSG5</accession>
<name>A0A448ZSG5_9STRA</name>
<reference evidence="2 3" key="1">
    <citation type="submission" date="2019-01" db="EMBL/GenBank/DDBJ databases">
        <authorList>
            <person name="Ferrante I. M."/>
        </authorList>
    </citation>
    <scope>NUCLEOTIDE SEQUENCE [LARGE SCALE GENOMIC DNA]</scope>
    <source>
        <strain evidence="2 3">B856</strain>
    </source>
</reference>
<proteinExistence type="predicted"/>
<dbReference type="Proteomes" id="UP000291116">
    <property type="component" value="Unassembled WGS sequence"/>
</dbReference>
<evidence type="ECO:0000313" key="2">
    <source>
        <dbReference type="EMBL" id="VEU44946.1"/>
    </source>
</evidence>
<feature type="region of interest" description="Disordered" evidence="1">
    <location>
        <begin position="45"/>
        <end position="67"/>
    </location>
</feature>
<evidence type="ECO:0000256" key="1">
    <source>
        <dbReference type="SAM" id="MobiDB-lite"/>
    </source>
</evidence>
<dbReference type="AlphaFoldDB" id="A0A448ZSG5"/>
<dbReference type="EMBL" id="CAACVS010000679">
    <property type="protein sequence ID" value="VEU44946.1"/>
    <property type="molecule type" value="Genomic_DNA"/>
</dbReference>
<organism evidence="2 3">
    <name type="scientific">Pseudo-nitzschia multistriata</name>
    <dbReference type="NCBI Taxonomy" id="183589"/>
    <lineage>
        <taxon>Eukaryota</taxon>
        <taxon>Sar</taxon>
        <taxon>Stramenopiles</taxon>
        <taxon>Ochrophyta</taxon>
        <taxon>Bacillariophyta</taxon>
        <taxon>Bacillariophyceae</taxon>
        <taxon>Bacillariophycidae</taxon>
        <taxon>Bacillariales</taxon>
        <taxon>Bacillariaceae</taxon>
        <taxon>Pseudo-nitzschia</taxon>
    </lineage>
</organism>
<keyword evidence="3" id="KW-1185">Reference proteome</keyword>